<accession>A0A3B1IR75</accession>
<evidence type="ECO:0000259" key="4">
    <source>
        <dbReference type="PROSITE" id="PS50188"/>
    </source>
</evidence>
<organism evidence="5 6">
    <name type="scientific">Astyanax mexicanus</name>
    <name type="common">Blind cave fish</name>
    <name type="synonym">Astyanax fasciatus mexicanus</name>
    <dbReference type="NCBI Taxonomy" id="7994"/>
    <lineage>
        <taxon>Eukaryota</taxon>
        <taxon>Metazoa</taxon>
        <taxon>Chordata</taxon>
        <taxon>Craniata</taxon>
        <taxon>Vertebrata</taxon>
        <taxon>Euteleostomi</taxon>
        <taxon>Actinopterygii</taxon>
        <taxon>Neopterygii</taxon>
        <taxon>Teleostei</taxon>
        <taxon>Ostariophysi</taxon>
        <taxon>Characiformes</taxon>
        <taxon>Characoidei</taxon>
        <taxon>Acestrorhamphidae</taxon>
        <taxon>Acestrorhamphinae</taxon>
        <taxon>Astyanax</taxon>
    </lineage>
</organism>
<feature type="domain" description="B30.2/SPRY" evidence="4">
    <location>
        <begin position="1"/>
        <end position="182"/>
    </location>
</feature>
<dbReference type="GO" id="GO:0005737">
    <property type="term" value="C:cytoplasm"/>
    <property type="evidence" value="ECO:0007669"/>
    <property type="project" value="UniProtKB-ARBA"/>
</dbReference>
<dbReference type="PANTHER" id="PTHR25465:SF14">
    <property type="entry name" value="E3 UBIQUITIN-PROTEIN LIGASE TRIM65"/>
    <property type="match status" value="1"/>
</dbReference>
<reference evidence="6" key="1">
    <citation type="submission" date="2013-03" db="EMBL/GenBank/DDBJ databases">
        <authorList>
            <person name="Jeffery W."/>
            <person name="Warren W."/>
            <person name="Wilson R.K."/>
        </authorList>
    </citation>
    <scope>NUCLEOTIDE SEQUENCE</scope>
    <source>
        <strain evidence="6">female</strain>
    </source>
</reference>
<dbReference type="SMART" id="SM00449">
    <property type="entry name" value="SPRY"/>
    <property type="match status" value="1"/>
</dbReference>
<dbReference type="InterPro" id="IPR001870">
    <property type="entry name" value="B30.2/SPRY"/>
</dbReference>
<keyword evidence="1" id="KW-0479">Metal-binding</keyword>
<evidence type="ECO:0000256" key="3">
    <source>
        <dbReference type="ARBA" id="ARBA00022833"/>
    </source>
</evidence>
<evidence type="ECO:0000313" key="6">
    <source>
        <dbReference type="Proteomes" id="UP000018467"/>
    </source>
</evidence>
<dbReference type="PRINTS" id="PR01407">
    <property type="entry name" value="BUTYPHLNCDUF"/>
</dbReference>
<dbReference type="AlphaFoldDB" id="A0A3B1IR75"/>
<evidence type="ECO:0000256" key="1">
    <source>
        <dbReference type="ARBA" id="ARBA00022723"/>
    </source>
</evidence>
<evidence type="ECO:0000256" key="2">
    <source>
        <dbReference type="ARBA" id="ARBA00022771"/>
    </source>
</evidence>
<sequence>LTEVSLDPNTAHPKLIISPSQDCATFTNEWQDVSENDARFDTTLNVLSHQSWDSGRHYWVVDVRGKVYWELGLTYPSIPRKGRKEDCWLGRNKGSWCVEFFDGDYTAWHDGKSHPLPIGTHFNRIGIFCSFPAGLVMFLGEDSMTPLFAFCVGTFTEHLQLALCPGHDLQGCNSQPIKICHA</sequence>
<dbReference type="InParanoid" id="A0A3B1IR75"/>
<dbReference type="GeneTree" id="ENSGT00940000165556"/>
<dbReference type="Pfam" id="PF13765">
    <property type="entry name" value="PRY"/>
    <property type="match status" value="1"/>
</dbReference>
<dbReference type="InterPro" id="IPR003877">
    <property type="entry name" value="SPRY_dom"/>
</dbReference>
<name>A0A3B1IR75_ASTMX</name>
<dbReference type="PANTHER" id="PTHR25465">
    <property type="entry name" value="B-BOX DOMAIN CONTAINING"/>
    <property type="match status" value="1"/>
</dbReference>
<keyword evidence="6" id="KW-1185">Reference proteome</keyword>
<reference evidence="6" key="2">
    <citation type="journal article" date="2014" name="Nat. Commun.">
        <title>The cavefish genome reveals candidate genes for eye loss.</title>
        <authorList>
            <person name="McGaugh S.E."/>
            <person name="Gross J.B."/>
            <person name="Aken B."/>
            <person name="Blin M."/>
            <person name="Borowsky R."/>
            <person name="Chalopin D."/>
            <person name="Hinaux H."/>
            <person name="Jeffery W.R."/>
            <person name="Keene A."/>
            <person name="Ma L."/>
            <person name="Minx P."/>
            <person name="Murphy D."/>
            <person name="O'Quin K.E."/>
            <person name="Retaux S."/>
            <person name="Rohner N."/>
            <person name="Searle S.M."/>
            <person name="Stahl B.A."/>
            <person name="Tabin C."/>
            <person name="Volff J.N."/>
            <person name="Yoshizawa M."/>
            <person name="Warren W.C."/>
        </authorList>
    </citation>
    <scope>NUCLEOTIDE SEQUENCE [LARGE SCALE GENOMIC DNA]</scope>
    <source>
        <strain evidence="6">female</strain>
    </source>
</reference>
<dbReference type="Proteomes" id="UP000018467">
    <property type="component" value="Unassembled WGS sequence"/>
</dbReference>
<dbReference type="InterPro" id="IPR013320">
    <property type="entry name" value="ConA-like_dom_sf"/>
</dbReference>
<evidence type="ECO:0000313" key="5">
    <source>
        <dbReference type="Ensembl" id="ENSAMXP00000032473.1"/>
    </source>
</evidence>
<keyword evidence="2" id="KW-0863">Zinc-finger</keyword>
<dbReference type="InterPro" id="IPR006574">
    <property type="entry name" value="PRY"/>
</dbReference>
<dbReference type="SMART" id="SM00589">
    <property type="entry name" value="PRY"/>
    <property type="match status" value="1"/>
</dbReference>
<dbReference type="GO" id="GO:0008270">
    <property type="term" value="F:zinc ion binding"/>
    <property type="evidence" value="ECO:0007669"/>
    <property type="project" value="UniProtKB-KW"/>
</dbReference>
<dbReference type="Bgee" id="ENSAMXG00000032369">
    <property type="expression patterns" value="Expressed in heart and 5 other cell types or tissues"/>
</dbReference>
<reference evidence="5" key="4">
    <citation type="submission" date="2025-09" db="UniProtKB">
        <authorList>
            <consortium name="Ensembl"/>
        </authorList>
    </citation>
    <scope>IDENTIFICATION</scope>
</reference>
<dbReference type="InterPro" id="IPR043136">
    <property type="entry name" value="B30.2/SPRY_sf"/>
</dbReference>
<dbReference type="Ensembl" id="ENSAMXT00000036374.1">
    <property type="protein sequence ID" value="ENSAMXP00000032473.1"/>
    <property type="gene ID" value="ENSAMXG00000032369.1"/>
</dbReference>
<reference evidence="5" key="3">
    <citation type="submission" date="2025-08" db="UniProtKB">
        <authorList>
            <consortium name="Ensembl"/>
        </authorList>
    </citation>
    <scope>IDENTIFICATION</scope>
</reference>
<dbReference type="Gene3D" id="2.60.120.920">
    <property type="match status" value="1"/>
</dbReference>
<keyword evidence="3" id="KW-0862">Zinc</keyword>
<dbReference type="SUPFAM" id="SSF49899">
    <property type="entry name" value="Concanavalin A-like lectins/glucanases"/>
    <property type="match status" value="1"/>
</dbReference>
<dbReference type="InterPro" id="IPR051051">
    <property type="entry name" value="E3_ubiq-ligase_TRIM/RNF"/>
</dbReference>
<dbReference type="InterPro" id="IPR003879">
    <property type="entry name" value="Butyrophylin_SPRY"/>
</dbReference>
<proteinExistence type="predicted"/>
<dbReference type="Pfam" id="PF00622">
    <property type="entry name" value="SPRY"/>
    <property type="match status" value="1"/>
</dbReference>
<protein>
    <recommendedName>
        <fullName evidence="4">B30.2/SPRY domain-containing protein</fullName>
    </recommendedName>
</protein>
<dbReference type="PROSITE" id="PS50188">
    <property type="entry name" value="B302_SPRY"/>
    <property type="match status" value="1"/>
</dbReference>